<keyword evidence="10" id="KW-1185">Reference proteome</keyword>
<evidence type="ECO:0000256" key="1">
    <source>
        <dbReference type="ARBA" id="ARBA00004651"/>
    </source>
</evidence>
<feature type="transmembrane region" description="Helical" evidence="8">
    <location>
        <begin position="94"/>
        <end position="114"/>
    </location>
</feature>
<keyword evidence="3" id="KW-0813">Transport</keyword>
<organism evidence="9 10">
    <name type="scientific">Arthrobacter flavus</name>
    <dbReference type="NCBI Taxonomy" id="95172"/>
    <lineage>
        <taxon>Bacteria</taxon>
        <taxon>Bacillati</taxon>
        <taxon>Actinomycetota</taxon>
        <taxon>Actinomycetes</taxon>
        <taxon>Micrococcales</taxon>
        <taxon>Micrococcaceae</taxon>
        <taxon>Arthrobacter</taxon>
    </lineage>
</organism>
<evidence type="ECO:0000256" key="3">
    <source>
        <dbReference type="ARBA" id="ARBA00022448"/>
    </source>
</evidence>
<keyword evidence="7 8" id="KW-0472">Membrane</keyword>
<sequence>MSTESVASPPRARGKWQPDRPTAVLMVLSLLALGCIVCFLTVGIVGSWDFAVPFRARKVAAMTLVAIAVGVSTVLFQTVTNNRILTPSIMGFDALYVLIQTLIVFSFGALTLATVDDRLKWIVEVGAMVLFSTLLFRWLFFGARRSLHLMILVGIILGVLFRSISGFIQRMLDPAAFAVLQDSFFASFNAVNEELIVISAVAVLICLVVGARLLPVFDVLALGENHSIGLGINHRRTVMTVLVLIAVLVSVSTALVGPITFFGLIVANLAYALTGTSRHRMVLPGTVLLGIIALVGGQLMLEQVFGFNTALGIIIEFAGGILFVILLIRKGPR</sequence>
<reference evidence="10" key="1">
    <citation type="journal article" date="2019" name="Int. J. Syst. Evol. Microbiol.">
        <title>The Global Catalogue of Microorganisms (GCM) 10K type strain sequencing project: providing services to taxonomists for standard genome sequencing and annotation.</title>
        <authorList>
            <consortium name="The Broad Institute Genomics Platform"/>
            <consortium name="The Broad Institute Genome Sequencing Center for Infectious Disease"/>
            <person name="Wu L."/>
            <person name="Ma J."/>
        </authorList>
    </citation>
    <scope>NUCLEOTIDE SEQUENCE [LARGE SCALE GENOMIC DNA]</scope>
    <source>
        <strain evidence="10">JCM 11496</strain>
    </source>
</reference>
<feature type="transmembrane region" description="Helical" evidence="8">
    <location>
        <begin position="195"/>
        <end position="217"/>
    </location>
</feature>
<dbReference type="PANTHER" id="PTHR30472">
    <property type="entry name" value="FERRIC ENTEROBACTIN TRANSPORT SYSTEM PERMEASE PROTEIN"/>
    <property type="match status" value="1"/>
</dbReference>
<evidence type="ECO:0000313" key="10">
    <source>
        <dbReference type="Proteomes" id="UP001597307"/>
    </source>
</evidence>
<keyword evidence="4" id="KW-1003">Cell membrane</keyword>
<comment type="subcellular location">
    <subcellularLocation>
        <location evidence="1">Cell membrane</location>
        <topology evidence="1">Multi-pass membrane protein</topology>
    </subcellularLocation>
</comment>
<keyword evidence="6 8" id="KW-1133">Transmembrane helix</keyword>
<dbReference type="PANTHER" id="PTHR30472:SF19">
    <property type="entry name" value="PETROBACTIN IMPORT SYSTEM PERMEASE PROTEIN YCLO"/>
    <property type="match status" value="1"/>
</dbReference>
<dbReference type="InterPro" id="IPR000522">
    <property type="entry name" value="ABC_transptr_permease_BtuC"/>
</dbReference>
<dbReference type="CDD" id="cd06550">
    <property type="entry name" value="TM_ABC_iron-siderophores_like"/>
    <property type="match status" value="1"/>
</dbReference>
<feature type="transmembrane region" description="Helical" evidence="8">
    <location>
        <begin position="237"/>
        <end position="270"/>
    </location>
</feature>
<dbReference type="InterPro" id="IPR037294">
    <property type="entry name" value="ABC_BtuC-like"/>
</dbReference>
<feature type="transmembrane region" description="Helical" evidence="8">
    <location>
        <begin position="23"/>
        <end position="47"/>
    </location>
</feature>
<dbReference type="EMBL" id="JBHUGA010000004">
    <property type="protein sequence ID" value="MFD1845246.1"/>
    <property type="molecule type" value="Genomic_DNA"/>
</dbReference>
<keyword evidence="5 8" id="KW-0812">Transmembrane</keyword>
<feature type="transmembrane region" description="Helical" evidence="8">
    <location>
        <begin position="146"/>
        <end position="164"/>
    </location>
</feature>
<feature type="transmembrane region" description="Helical" evidence="8">
    <location>
        <begin position="121"/>
        <end position="140"/>
    </location>
</feature>
<name>A0ABW4Q5D4_9MICC</name>
<dbReference type="RefSeq" id="WP_343877287.1">
    <property type="nucleotide sequence ID" value="NZ_BAAAIJ010000004.1"/>
</dbReference>
<dbReference type="SUPFAM" id="SSF81345">
    <property type="entry name" value="ABC transporter involved in vitamin B12 uptake, BtuC"/>
    <property type="match status" value="1"/>
</dbReference>
<evidence type="ECO:0000256" key="4">
    <source>
        <dbReference type="ARBA" id="ARBA00022475"/>
    </source>
</evidence>
<evidence type="ECO:0000313" key="9">
    <source>
        <dbReference type="EMBL" id="MFD1845246.1"/>
    </source>
</evidence>
<feature type="transmembrane region" description="Helical" evidence="8">
    <location>
        <begin position="59"/>
        <end position="79"/>
    </location>
</feature>
<protein>
    <submittedName>
        <fullName evidence="9">Iron chelate uptake ABC transporter family permease subunit</fullName>
    </submittedName>
</protein>
<evidence type="ECO:0000256" key="2">
    <source>
        <dbReference type="ARBA" id="ARBA00007935"/>
    </source>
</evidence>
<gene>
    <name evidence="9" type="ORF">ACFSFX_01375</name>
</gene>
<comment type="caution">
    <text evidence="9">The sequence shown here is derived from an EMBL/GenBank/DDBJ whole genome shotgun (WGS) entry which is preliminary data.</text>
</comment>
<evidence type="ECO:0000256" key="7">
    <source>
        <dbReference type="ARBA" id="ARBA00023136"/>
    </source>
</evidence>
<comment type="similarity">
    <text evidence="2">Belongs to the binding-protein-dependent transport system permease family. FecCD subfamily.</text>
</comment>
<proteinExistence type="inferred from homology"/>
<evidence type="ECO:0000256" key="8">
    <source>
        <dbReference type="SAM" id="Phobius"/>
    </source>
</evidence>
<dbReference type="Pfam" id="PF01032">
    <property type="entry name" value="FecCD"/>
    <property type="match status" value="1"/>
</dbReference>
<evidence type="ECO:0000256" key="6">
    <source>
        <dbReference type="ARBA" id="ARBA00022989"/>
    </source>
</evidence>
<feature type="transmembrane region" description="Helical" evidence="8">
    <location>
        <begin position="307"/>
        <end position="328"/>
    </location>
</feature>
<dbReference type="Gene3D" id="1.10.3470.10">
    <property type="entry name" value="ABC transporter involved in vitamin B12 uptake, BtuC"/>
    <property type="match status" value="1"/>
</dbReference>
<accession>A0ABW4Q5D4</accession>
<feature type="transmembrane region" description="Helical" evidence="8">
    <location>
        <begin position="282"/>
        <end position="301"/>
    </location>
</feature>
<evidence type="ECO:0000256" key="5">
    <source>
        <dbReference type="ARBA" id="ARBA00022692"/>
    </source>
</evidence>
<dbReference type="Proteomes" id="UP001597307">
    <property type="component" value="Unassembled WGS sequence"/>
</dbReference>